<proteinExistence type="predicted"/>
<dbReference type="InterPro" id="IPR008889">
    <property type="entry name" value="VQ"/>
</dbReference>
<dbReference type="Proteomes" id="UP001168098">
    <property type="component" value="Unassembled WGS sequence"/>
</dbReference>
<dbReference type="Pfam" id="PF05678">
    <property type="entry name" value="VQ"/>
    <property type="match status" value="1"/>
</dbReference>
<dbReference type="PANTHER" id="PTHR33624">
    <property type="entry name" value="SIGMA FACTOR BINDING PROTEIN 1, CHLOROPLASTIC"/>
    <property type="match status" value="1"/>
</dbReference>
<sequence>MKKQGKSRRAAVKVVYISSPMKVKTSASKFRALVQELTGRESDVARYMENKEREESRKMVVGDQGLGAVDHSSSSSESLLFDLFDMDSFMPREEEGSVGMMFPSSFLCEPLRQMDGMMRRFEGV</sequence>
<dbReference type="AlphaFoldDB" id="A0AA38ZAM7"/>
<gene>
    <name evidence="2" type="ORF">PVL29_017380</name>
</gene>
<accession>A0AA38ZAM7</accession>
<dbReference type="InterPro" id="IPR039335">
    <property type="entry name" value="SIB1/2"/>
</dbReference>
<evidence type="ECO:0000259" key="1">
    <source>
        <dbReference type="Pfam" id="PF05678"/>
    </source>
</evidence>
<evidence type="ECO:0000313" key="2">
    <source>
        <dbReference type="EMBL" id="KAJ9685325.1"/>
    </source>
</evidence>
<name>A0AA38ZAM7_VITRO</name>
<organism evidence="2 3">
    <name type="scientific">Vitis rotundifolia</name>
    <name type="common">Muscadine grape</name>
    <dbReference type="NCBI Taxonomy" id="103349"/>
    <lineage>
        <taxon>Eukaryota</taxon>
        <taxon>Viridiplantae</taxon>
        <taxon>Streptophyta</taxon>
        <taxon>Embryophyta</taxon>
        <taxon>Tracheophyta</taxon>
        <taxon>Spermatophyta</taxon>
        <taxon>Magnoliopsida</taxon>
        <taxon>eudicotyledons</taxon>
        <taxon>Gunneridae</taxon>
        <taxon>Pentapetalae</taxon>
        <taxon>rosids</taxon>
        <taxon>Vitales</taxon>
        <taxon>Vitaceae</taxon>
        <taxon>Viteae</taxon>
        <taxon>Vitis</taxon>
    </lineage>
</organism>
<dbReference type="EMBL" id="JARBHA010000013">
    <property type="protein sequence ID" value="KAJ9685325.1"/>
    <property type="molecule type" value="Genomic_DNA"/>
</dbReference>
<keyword evidence="3" id="KW-1185">Reference proteome</keyword>
<comment type="caution">
    <text evidence="2">The sequence shown here is derived from an EMBL/GenBank/DDBJ whole genome shotgun (WGS) entry which is preliminary data.</text>
</comment>
<evidence type="ECO:0000313" key="3">
    <source>
        <dbReference type="Proteomes" id="UP001168098"/>
    </source>
</evidence>
<reference evidence="2 3" key="1">
    <citation type="journal article" date="2023" name="BMC Biotechnol.">
        <title>Vitis rotundifolia cv Carlos genome sequencing.</title>
        <authorList>
            <person name="Huff M."/>
            <person name="Hulse-Kemp A."/>
            <person name="Scheffler B."/>
            <person name="Youngblood R."/>
            <person name="Simpson S."/>
            <person name="Babiker E."/>
            <person name="Staton M."/>
        </authorList>
    </citation>
    <scope>NUCLEOTIDE SEQUENCE [LARGE SCALE GENOMIC DNA]</scope>
    <source>
        <tissue evidence="2">Leaf</tissue>
    </source>
</reference>
<feature type="domain" description="VQ" evidence="1">
    <location>
        <begin position="17"/>
        <end position="43"/>
    </location>
</feature>
<protein>
    <recommendedName>
        <fullName evidence="1">VQ domain-containing protein</fullName>
    </recommendedName>
</protein>
<dbReference type="PANTHER" id="PTHR33624:SF24">
    <property type="entry name" value="VQ DOMAIN-CONTAINING PROTEIN"/>
    <property type="match status" value="1"/>
</dbReference>